<dbReference type="Gramene" id="C.cajan_47148.t">
    <property type="protein sequence ID" value="C.cajan_47148.t"/>
    <property type="gene ID" value="C.cajan_47148"/>
</dbReference>
<dbReference type="EMBL" id="KQ486192">
    <property type="protein sequence ID" value="KYP31268.1"/>
    <property type="molecule type" value="Genomic_DNA"/>
</dbReference>
<proteinExistence type="predicted"/>
<organism evidence="1 2">
    <name type="scientific">Cajanus cajan</name>
    <name type="common">Pigeon pea</name>
    <name type="synonym">Cajanus indicus</name>
    <dbReference type="NCBI Taxonomy" id="3821"/>
    <lineage>
        <taxon>Eukaryota</taxon>
        <taxon>Viridiplantae</taxon>
        <taxon>Streptophyta</taxon>
        <taxon>Embryophyta</taxon>
        <taxon>Tracheophyta</taxon>
        <taxon>Spermatophyta</taxon>
        <taxon>Magnoliopsida</taxon>
        <taxon>eudicotyledons</taxon>
        <taxon>Gunneridae</taxon>
        <taxon>Pentapetalae</taxon>
        <taxon>rosids</taxon>
        <taxon>fabids</taxon>
        <taxon>Fabales</taxon>
        <taxon>Fabaceae</taxon>
        <taxon>Papilionoideae</taxon>
        <taxon>50 kb inversion clade</taxon>
        <taxon>NPAAA clade</taxon>
        <taxon>indigoferoid/millettioid clade</taxon>
        <taxon>Phaseoleae</taxon>
        <taxon>Cajanus</taxon>
    </lineage>
</organism>
<gene>
    <name evidence="1" type="ORF">KK1_048545</name>
</gene>
<keyword evidence="2" id="KW-1185">Reference proteome</keyword>
<sequence>MLESVSSKCKKLQSYIKELNNAEQKSHQNGSTLVRPEFSQAQVQRIIQDRFILLATYEGKHNDGAFHDLLKSSSCTPEESMDAMNIDLTLCNWAQRETRLCEDVKQQNDRGSHIKIEDYVSCIIKDPDFIIPLAEAVVHSINSQNSQVGLNLNLGLREPHL</sequence>
<evidence type="ECO:0000313" key="1">
    <source>
        <dbReference type="EMBL" id="KYP31268.1"/>
    </source>
</evidence>
<dbReference type="OMA" id="NDRGSHI"/>
<dbReference type="AlphaFoldDB" id="A0A151QLT9"/>
<accession>A0A151QLT9</accession>
<dbReference type="Proteomes" id="UP000075243">
    <property type="component" value="Unassembled WGS sequence"/>
</dbReference>
<protein>
    <submittedName>
        <fullName evidence="1">Uncharacterized protein</fullName>
    </submittedName>
</protein>
<name>A0A151QLT9_CAJCA</name>
<evidence type="ECO:0000313" key="2">
    <source>
        <dbReference type="Proteomes" id="UP000075243"/>
    </source>
</evidence>
<reference evidence="1" key="1">
    <citation type="journal article" date="2012" name="Nat. Biotechnol.">
        <title>Draft genome sequence of pigeonpea (Cajanus cajan), an orphan legume crop of resource-poor farmers.</title>
        <authorList>
            <person name="Varshney R.K."/>
            <person name="Chen W."/>
            <person name="Li Y."/>
            <person name="Bharti A.K."/>
            <person name="Saxena R.K."/>
            <person name="Schlueter J.A."/>
            <person name="Donoghue M.T."/>
            <person name="Azam S."/>
            <person name="Fan G."/>
            <person name="Whaley A.M."/>
            <person name="Farmer A.D."/>
            <person name="Sheridan J."/>
            <person name="Iwata A."/>
            <person name="Tuteja R."/>
            <person name="Penmetsa R.V."/>
            <person name="Wu W."/>
            <person name="Upadhyaya H.D."/>
            <person name="Yang S.P."/>
            <person name="Shah T."/>
            <person name="Saxena K.B."/>
            <person name="Michael T."/>
            <person name="McCombie W.R."/>
            <person name="Yang B."/>
            <person name="Zhang G."/>
            <person name="Yang H."/>
            <person name="Wang J."/>
            <person name="Spillane C."/>
            <person name="Cook D.R."/>
            <person name="May G.D."/>
            <person name="Xu X."/>
            <person name="Jackson S.A."/>
        </authorList>
    </citation>
    <scope>NUCLEOTIDE SEQUENCE [LARGE SCALE GENOMIC DNA]</scope>
</reference>